<name>A0A077WEA3_9FUNG</name>
<sequence length="89" mass="10056">MGLGSLVKANPALAPLFLFAGGGCAAAVAYPMYLLRTHPEILVDRKNNPDPWNRVQQHQNIKFINAKPDFYAARKNMERPSPYSYRPLR</sequence>
<dbReference type="PANTHER" id="PTHR14256:SF1">
    <property type="entry name" value="GEO09626P1"/>
    <property type="match status" value="1"/>
</dbReference>
<evidence type="ECO:0000256" key="1">
    <source>
        <dbReference type="SAM" id="Phobius"/>
    </source>
</evidence>
<dbReference type="EMBL" id="LK023316">
    <property type="protein sequence ID" value="CDS05463.1"/>
    <property type="molecule type" value="Genomic_DNA"/>
</dbReference>
<keyword evidence="1" id="KW-0472">Membrane</keyword>
<dbReference type="OrthoDB" id="5511684at2759"/>
<feature type="transmembrane region" description="Helical" evidence="1">
    <location>
        <begin position="12"/>
        <end position="35"/>
    </location>
</feature>
<dbReference type="AlphaFoldDB" id="A0A077WEA3"/>
<evidence type="ECO:0000313" key="2">
    <source>
        <dbReference type="EMBL" id="CDS05463.1"/>
    </source>
</evidence>
<proteinExistence type="predicted"/>
<keyword evidence="1" id="KW-1133">Transmembrane helix</keyword>
<protein>
    <submittedName>
        <fullName evidence="2">Uncharacterized protein</fullName>
    </submittedName>
</protein>
<dbReference type="Pfam" id="PF06522">
    <property type="entry name" value="B12D"/>
    <property type="match status" value="1"/>
</dbReference>
<gene>
    <name evidence="2" type="ORF">LRAMOSA07991</name>
</gene>
<dbReference type="PANTHER" id="PTHR14256">
    <property type="entry name" value="NADH-UBIQUINONE OXIDOREDUCTASE MLRQ SUBUNIT"/>
    <property type="match status" value="1"/>
</dbReference>
<organism evidence="2">
    <name type="scientific">Lichtheimia ramosa</name>
    <dbReference type="NCBI Taxonomy" id="688394"/>
    <lineage>
        <taxon>Eukaryota</taxon>
        <taxon>Fungi</taxon>
        <taxon>Fungi incertae sedis</taxon>
        <taxon>Mucoromycota</taxon>
        <taxon>Mucoromycotina</taxon>
        <taxon>Mucoromycetes</taxon>
        <taxon>Mucorales</taxon>
        <taxon>Lichtheimiaceae</taxon>
        <taxon>Lichtheimia</taxon>
    </lineage>
</organism>
<accession>A0A077WEA3</accession>
<keyword evidence="1" id="KW-0812">Transmembrane</keyword>
<reference evidence="2" key="1">
    <citation type="journal article" date="2014" name="Genome Announc.">
        <title>De novo whole-genome sequence and genome annotation of Lichtheimia ramosa.</title>
        <authorList>
            <person name="Linde J."/>
            <person name="Schwartze V."/>
            <person name="Binder U."/>
            <person name="Lass-Florl C."/>
            <person name="Voigt K."/>
            <person name="Horn F."/>
        </authorList>
    </citation>
    <scope>NUCLEOTIDE SEQUENCE</scope>
    <source>
        <strain evidence="2">JMRC FSU:6197</strain>
    </source>
</reference>
<dbReference type="InterPro" id="IPR010530">
    <property type="entry name" value="B12D"/>
</dbReference>